<reference evidence="12 13" key="1">
    <citation type="journal article" date="2015" name="Nature">
        <title>rRNA introns, odd ribosomes, and small enigmatic genomes across a large radiation of phyla.</title>
        <authorList>
            <person name="Brown C.T."/>
            <person name="Hug L.A."/>
            <person name="Thomas B.C."/>
            <person name="Sharon I."/>
            <person name="Castelle C.J."/>
            <person name="Singh A."/>
            <person name="Wilkins M.J."/>
            <person name="Williams K.H."/>
            <person name="Banfield J.F."/>
        </authorList>
    </citation>
    <scope>NUCLEOTIDE SEQUENCE [LARGE SCALE GENOMIC DNA]</scope>
</reference>
<dbReference type="InterPro" id="IPR005761">
    <property type="entry name" value="UDP-N-AcMur-Glu-dNH2Pim_ligase"/>
</dbReference>
<dbReference type="SUPFAM" id="SSF53623">
    <property type="entry name" value="MurD-like peptide ligases, catalytic domain"/>
    <property type="match status" value="1"/>
</dbReference>
<keyword evidence="4 7" id="KW-0573">Peptidoglycan synthesis</keyword>
<feature type="modified residue" description="N6-carboxylysine" evidence="7">
    <location>
        <position position="224"/>
    </location>
</feature>
<dbReference type="Pfam" id="PF08245">
    <property type="entry name" value="Mur_ligase_M"/>
    <property type="match status" value="1"/>
</dbReference>
<accession>A0A0G0M8E9</accession>
<dbReference type="STRING" id="1618574.UT24_C0012G0026"/>
<dbReference type="GO" id="GO:0005524">
    <property type="term" value="F:ATP binding"/>
    <property type="evidence" value="ECO:0007669"/>
    <property type="project" value="UniProtKB-UniRule"/>
</dbReference>
<keyword evidence="7" id="KW-0460">Magnesium</keyword>
<dbReference type="Gene3D" id="3.40.1190.10">
    <property type="entry name" value="Mur-like, catalytic domain"/>
    <property type="match status" value="1"/>
</dbReference>
<comment type="caution">
    <text evidence="7">Lacks conserved residue(s) required for the propagation of feature annotation.</text>
</comment>
<dbReference type="PANTHER" id="PTHR23135:SF4">
    <property type="entry name" value="UDP-N-ACETYLMURAMOYL-L-ALANYL-D-GLUTAMATE--2,6-DIAMINOPIMELATE LIGASE MURE HOMOLOG, CHLOROPLASTIC"/>
    <property type="match status" value="1"/>
</dbReference>
<feature type="domain" description="Mur ligase N-terminal catalytic" evidence="9">
    <location>
        <begin position="23"/>
        <end position="99"/>
    </location>
</feature>
<dbReference type="InterPro" id="IPR013221">
    <property type="entry name" value="Mur_ligase_cen"/>
</dbReference>
<organism evidence="12 13">
    <name type="scientific">Candidatus Woesebacteria bacterium GW2011_GWB1_39_12</name>
    <dbReference type="NCBI Taxonomy" id="1618574"/>
    <lineage>
        <taxon>Bacteria</taxon>
        <taxon>Candidatus Woeseibacteriota</taxon>
    </lineage>
</organism>
<feature type="domain" description="Mur ligase central" evidence="11">
    <location>
        <begin position="111"/>
        <end position="311"/>
    </location>
</feature>
<dbReference type="InterPro" id="IPR000713">
    <property type="entry name" value="Mur_ligase_N"/>
</dbReference>
<dbReference type="Pfam" id="PF01225">
    <property type="entry name" value="Mur_ligase"/>
    <property type="match status" value="1"/>
</dbReference>
<keyword evidence="5 7" id="KW-0131">Cell cycle</keyword>
<dbReference type="PATRIC" id="fig|1618574.4.peg.952"/>
<protein>
    <recommendedName>
        <fullName evidence="7">UDP-N-acetylmuramyl-tripeptide synthetase</fullName>
        <ecNumber evidence="7">6.3.2.-</ecNumber>
    </recommendedName>
    <alternativeName>
        <fullName evidence="7">UDP-MurNAc-tripeptide synthetase</fullName>
    </alternativeName>
</protein>
<dbReference type="GO" id="GO:0000287">
    <property type="term" value="F:magnesium ion binding"/>
    <property type="evidence" value="ECO:0007669"/>
    <property type="project" value="UniProtKB-UniRule"/>
</dbReference>
<keyword evidence="2 7" id="KW-0132">Cell division</keyword>
<dbReference type="EC" id="6.3.2.-" evidence="7"/>
<dbReference type="InterPro" id="IPR004101">
    <property type="entry name" value="Mur_ligase_C"/>
</dbReference>
<evidence type="ECO:0000256" key="8">
    <source>
        <dbReference type="RuleBase" id="RU004135"/>
    </source>
</evidence>
<evidence type="ECO:0000256" key="2">
    <source>
        <dbReference type="ARBA" id="ARBA00022618"/>
    </source>
</evidence>
<name>A0A0G0M8E9_9BACT</name>
<keyword evidence="3 7" id="KW-0133">Cell shape</keyword>
<comment type="function">
    <text evidence="7">Catalyzes the addition of an amino acid to the nucleotide precursor UDP-N-acetylmuramoyl-L-alanyl-D-glutamate (UMAG) in the biosynthesis of bacterial cell-wall peptidoglycan.</text>
</comment>
<dbReference type="GO" id="GO:0005737">
    <property type="term" value="C:cytoplasm"/>
    <property type="evidence" value="ECO:0007669"/>
    <property type="project" value="UniProtKB-SubCell"/>
</dbReference>
<evidence type="ECO:0000256" key="6">
    <source>
        <dbReference type="ARBA" id="ARBA00023316"/>
    </source>
</evidence>
<dbReference type="SUPFAM" id="SSF63418">
    <property type="entry name" value="MurE/MurF N-terminal domain"/>
    <property type="match status" value="1"/>
</dbReference>
<feature type="binding site" evidence="7">
    <location>
        <begin position="113"/>
        <end position="119"/>
    </location>
    <ligand>
        <name>ATP</name>
        <dbReference type="ChEBI" id="CHEBI:30616"/>
    </ligand>
</feature>
<evidence type="ECO:0000259" key="11">
    <source>
        <dbReference type="Pfam" id="PF08245"/>
    </source>
</evidence>
<evidence type="ECO:0000313" key="13">
    <source>
        <dbReference type="Proteomes" id="UP000033881"/>
    </source>
</evidence>
<dbReference type="AlphaFoldDB" id="A0A0G0M8E9"/>
<comment type="caution">
    <text evidence="12">The sequence shown here is derived from an EMBL/GenBank/DDBJ whole genome shotgun (WGS) entry which is preliminary data.</text>
</comment>
<dbReference type="GO" id="GO:0008360">
    <property type="term" value="P:regulation of cell shape"/>
    <property type="evidence" value="ECO:0007669"/>
    <property type="project" value="UniProtKB-KW"/>
</dbReference>
<feature type="binding site" evidence="7">
    <location>
        <position position="190"/>
    </location>
    <ligand>
        <name>UDP-N-acetyl-alpha-D-muramoyl-L-alanyl-D-glutamate</name>
        <dbReference type="ChEBI" id="CHEBI:83900"/>
    </ligand>
</feature>
<comment type="similarity">
    <text evidence="1 7">Belongs to the MurCDEF family. MurE subfamily.</text>
</comment>
<dbReference type="UniPathway" id="UPA00219"/>
<keyword evidence="6 7" id="KW-0961">Cell wall biogenesis/degradation</keyword>
<dbReference type="Proteomes" id="UP000033881">
    <property type="component" value="Unassembled WGS sequence"/>
</dbReference>
<keyword evidence="7" id="KW-0963">Cytoplasm</keyword>
<evidence type="ECO:0000256" key="7">
    <source>
        <dbReference type="HAMAP-Rule" id="MF_00208"/>
    </source>
</evidence>
<evidence type="ECO:0000256" key="1">
    <source>
        <dbReference type="ARBA" id="ARBA00005898"/>
    </source>
</evidence>
<feature type="binding site" evidence="7">
    <location>
        <position position="184"/>
    </location>
    <ligand>
        <name>UDP-N-acetyl-alpha-D-muramoyl-L-alanyl-D-glutamate</name>
        <dbReference type="ChEBI" id="CHEBI:83900"/>
    </ligand>
</feature>
<comment type="PTM">
    <text evidence="7">Carboxylation is probably crucial for Mg(2+) binding and, consequently, for the gamma-phosphate positioning of ATP.</text>
</comment>
<dbReference type="GO" id="GO:0016881">
    <property type="term" value="F:acid-amino acid ligase activity"/>
    <property type="evidence" value="ECO:0007669"/>
    <property type="project" value="UniProtKB-UniRule"/>
</dbReference>
<comment type="cofactor">
    <cofactor evidence="7">
        <name>Mg(2+)</name>
        <dbReference type="ChEBI" id="CHEBI:18420"/>
    </cofactor>
</comment>
<dbReference type="NCBIfam" id="NF001126">
    <property type="entry name" value="PRK00139.1-4"/>
    <property type="match status" value="1"/>
</dbReference>
<evidence type="ECO:0000313" key="12">
    <source>
        <dbReference type="EMBL" id="KKR00404.1"/>
    </source>
</evidence>
<dbReference type="InterPro" id="IPR036615">
    <property type="entry name" value="Mur_ligase_C_dom_sf"/>
</dbReference>
<dbReference type="EMBL" id="LBWB01000012">
    <property type="protein sequence ID" value="KKR00404.1"/>
    <property type="molecule type" value="Genomic_DNA"/>
</dbReference>
<proteinExistence type="inferred from homology"/>
<gene>
    <name evidence="7" type="primary">murE</name>
    <name evidence="12" type="ORF">UT24_C0012G0026</name>
</gene>
<evidence type="ECO:0000259" key="10">
    <source>
        <dbReference type="Pfam" id="PF02875"/>
    </source>
</evidence>
<dbReference type="GO" id="GO:0051301">
    <property type="term" value="P:cell division"/>
    <property type="evidence" value="ECO:0007669"/>
    <property type="project" value="UniProtKB-KW"/>
</dbReference>
<feature type="binding site" evidence="7">
    <location>
        <position position="30"/>
    </location>
    <ligand>
        <name>UDP-N-acetyl-alpha-D-muramoyl-L-alanyl-D-glutamate</name>
        <dbReference type="ChEBI" id="CHEBI:83900"/>
    </ligand>
</feature>
<dbReference type="HAMAP" id="MF_00208">
    <property type="entry name" value="MurE"/>
    <property type="match status" value="1"/>
</dbReference>
<evidence type="ECO:0000256" key="4">
    <source>
        <dbReference type="ARBA" id="ARBA00022984"/>
    </source>
</evidence>
<dbReference type="PANTHER" id="PTHR23135">
    <property type="entry name" value="MUR LIGASE FAMILY MEMBER"/>
    <property type="match status" value="1"/>
</dbReference>
<comment type="subcellular location">
    <subcellularLocation>
        <location evidence="7 8">Cytoplasm</location>
    </subcellularLocation>
</comment>
<dbReference type="SUPFAM" id="SSF53244">
    <property type="entry name" value="MurD-like peptide ligases, peptide-binding domain"/>
    <property type="match status" value="1"/>
</dbReference>
<dbReference type="InterPro" id="IPR036565">
    <property type="entry name" value="Mur-like_cat_sf"/>
</dbReference>
<keyword evidence="7" id="KW-0547">Nucleotide-binding</keyword>
<keyword evidence="7" id="KW-0436">Ligase</keyword>
<dbReference type="Gene3D" id="3.40.1390.10">
    <property type="entry name" value="MurE/MurF, N-terminal domain"/>
    <property type="match status" value="1"/>
</dbReference>
<dbReference type="GO" id="GO:0071555">
    <property type="term" value="P:cell wall organization"/>
    <property type="evidence" value="ECO:0007669"/>
    <property type="project" value="UniProtKB-KW"/>
</dbReference>
<evidence type="ECO:0000259" key="9">
    <source>
        <dbReference type="Pfam" id="PF01225"/>
    </source>
</evidence>
<dbReference type="NCBIfam" id="TIGR01085">
    <property type="entry name" value="murE"/>
    <property type="match status" value="1"/>
</dbReference>
<comment type="pathway">
    <text evidence="7 8">Cell wall biogenesis; peptidoglycan biosynthesis.</text>
</comment>
<keyword evidence="7" id="KW-0067">ATP-binding</keyword>
<feature type="domain" description="Mur ligase C-terminal" evidence="10">
    <location>
        <begin position="334"/>
        <end position="491"/>
    </location>
</feature>
<evidence type="ECO:0000256" key="3">
    <source>
        <dbReference type="ARBA" id="ARBA00022960"/>
    </source>
</evidence>
<dbReference type="InterPro" id="IPR035911">
    <property type="entry name" value="MurE/MurF_N"/>
</dbReference>
<dbReference type="GO" id="GO:0009252">
    <property type="term" value="P:peptidoglycan biosynthetic process"/>
    <property type="evidence" value="ECO:0007669"/>
    <property type="project" value="UniProtKB-UniRule"/>
</dbReference>
<dbReference type="Pfam" id="PF02875">
    <property type="entry name" value="Mur_ligase_C"/>
    <property type="match status" value="1"/>
</dbReference>
<dbReference type="Gene3D" id="3.90.190.20">
    <property type="entry name" value="Mur ligase, C-terminal domain"/>
    <property type="match status" value="1"/>
</dbReference>
<sequence>MNLTRLLEGLLDYKIYGNRDVNIASITEDSRQVKKRNLFVAVRGLTVDGHKFIPQAIENGASVIVGEIDKTKVKIPRRVTYVKVESSRKALGHLASKFYGDPSEKLKVIGVTGTDGKTTTAFLIYHILATAGKKVGLVSTVAAKIGSKEVDTGLHVTNPDPMTLQLFLVDMTKAGCEFAVVEVTSHGLDQERVSGVNFDSAVLTNITHEHLDYHKNFEEYRDTKTKLFQSAKNFIVLNKDDESSDYILKATTVRNIFYSLKDRSSDFCAQNIREEGGNTIFEVISGVNSFSVQTKLPGEYNVSNSLAAIAVGLEYGIEVDSIKKALQLFKAPKGRLEKIENNKGFEIYIDFAHTPNSLEQVLSLLKKRIDLREKKGKLITIFGCAGERDKVKRPIMGEISSTIADISIFTAEDPRSEELEKIIGQMVIGAKRSKAKGVKYTSEVAEWTPRIVENLKKGHVFFRIPERGEAISFALQKLARKGDTIVICGKGHEKSMAYNGVEYDWSDEEAVKLALKGDVKEITRSN</sequence>
<feature type="binding site" evidence="7">
    <location>
        <position position="192"/>
    </location>
    <ligand>
        <name>UDP-N-acetyl-alpha-D-muramoyl-L-alanyl-D-glutamate</name>
        <dbReference type="ChEBI" id="CHEBI:83900"/>
    </ligand>
</feature>
<evidence type="ECO:0000256" key="5">
    <source>
        <dbReference type="ARBA" id="ARBA00023306"/>
    </source>
</evidence>